<dbReference type="Pfam" id="PF00702">
    <property type="entry name" value="Hydrolase"/>
    <property type="match status" value="1"/>
</dbReference>
<dbReference type="RefSeq" id="WP_345334116.1">
    <property type="nucleotide sequence ID" value="NZ_BAABJZ010000013.1"/>
</dbReference>
<dbReference type="PANTHER" id="PTHR46470:SF4">
    <property type="entry name" value="5-AMINO-6-(5-PHOSPHO-D-RIBITYLAMINO)URACIL PHOSPHATASE YIGB"/>
    <property type="match status" value="1"/>
</dbReference>
<dbReference type="InterPro" id="IPR023214">
    <property type="entry name" value="HAD_sf"/>
</dbReference>
<keyword evidence="2" id="KW-0378">Hydrolase</keyword>
<dbReference type="EMBL" id="BAABJZ010000013">
    <property type="protein sequence ID" value="GAA4878668.1"/>
    <property type="molecule type" value="Genomic_DNA"/>
</dbReference>
<dbReference type="Gene3D" id="1.20.120.1600">
    <property type="match status" value="1"/>
</dbReference>
<evidence type="ECO:0000313" key="5">
    <source>
        <dbReference type="Proteomes" id="UP001499988"/>
    </source>
</evidence>
<dbReference type="Proteomes" id="UP001499988">
    <property type="component" value="Unassembled WGS sequence"/>
</dbReference>
<keyword evidence="3" id="KW-0460">Magnesium</keyword>
<proteinExistence type="predicted"/>
<evidence type="ECO:0000256" key="1">
    <source>
        <dbReference type="ARBA" id="ARBA00001946"/>
    </source>
</evidence>
<organism evidence="4 5">
    <name type="scientific">Ferrimonas pelagia</name>
    <dbReference type="NCBI Taxonomy" id="1177826"/>
    <lineage>
        <taxon>Bacteria</taxon>
        <taxon>Pseudomonadati</taxon>
        <taxon>Pseudomonadota</taxon>
        <taxon>Gammaproteobacteria</taxon>
        <taxon>Alteromonadales</taxon>
        <taxon>Ferrimonadaceae</taxon>
        <taxon>Ferrimonas</taxon>
    </lineage>
</organism>
<name>A0ABP9EH60_9GAMM</name>
<evidence type="ECO:0000313" key="4">
    <source>
        <dbReference type="EMBL" id="GAA4878668.1"/>
    </source>
</evidence>
<dbReference type="SFLD" id="SFLDG01129">
    <property type="entry name" value="C1.5:_HAD__Beta-PGM__Phosphata"/>
    <property type="match status" value="1"/>
</dbReference>
<dbReference type="SFLD" id="SFLDS00003">
    <property type="entry name" value="Haloacid_Dehalogenase"/>
    <property type="match status" value="1"/>
</dbReference>
<sequence>MRFYRRLQPIAALSFDLDDTLYDNPPVLRRAEQRLVEWLSVEVQQHAAGQIGFWREHKRGVLLQRPQLSGCSTQWRRYTLRSGLAVLGYRAAEAEAVAERALSEFLRWRSEIVVPEATLQLLADLAQRYPLAAISNGNADVGRFMAQIPFACVLQAGRDGPMKPAPDLFHRCCDTLAIAPSQLLHVGDHPDTDVAGALNAGCQAVWLDPRPDGRPRAPGTRLPTVQIADLQSLRELI</sequence>
<accession>A0ABP9EH60</accession>
<evidence type="ECO:0000256" key="3">
    <source>
        <dbReference type="ARBA" id="ARBA00022842"/>
    </source>
</evidence>
<dbReference type="SUPFAM" id="SSF56784">
    <property type="entry name" value="HAD-like"/>
    <property type="match status" value="1"/>
</dbReference>
<evidence type="ECO:0000256" key="2">
    <source>
        <dbReference type="ARBA" id="ARBA00022801"/>
    </source>
</evidence>
<dbReference type="Gene3D" id="3.40.50.1000">
    <property type="entry name" value="HAD superfamily/HAD-like"/>
    <property type="match status" value="1"/>
</dbReference>
<dbReference type="InterPro" id="IPR036412">
    <property type="entry name" value="HAD-like_sf"/>
</dbReference>
<dbReference type="InterPro" id="IPR006439">
    <property type="entry name" value="HAD-SF_hydro_IA"/>
</dbReference>
<gene>
    <name evidence="4" type="primary">yigB</name>
    <name evidence="4" type="ORF">GCM10023333_10460</name>
</gene>
<keyword evidence="5" id="KW-1185">Reference proteome</keyword>
<comment type="cofactor">
    <cofactor evidence="1">
        <name>Mg(2+)</name>
        <dbReference type="ChEBI" id="CHEBI:18420"/>
    </cofactor>
</comment>
<reference evidence="5" key="1">
    <citation type="journal article" date="2019" name="Int. J. Syst. Evol. Microbiol.">
        <title>The Global Catalogue of Microorganisms (GCM) 10K type strain sequencing project: providing services to taxonomists for standard genome sequencing and annotation.</title>
        <authorList>
            <consortium name="The Broad Institute Genomics Platform"/>
            <consortium name="The Broad Institute Genome Sequencing Center for Infectious Disease"/>
            <person name="Wu L."/>
            <person name="Ma J."/>
        </authorList>
    </citation>
    <scope>NUCLEOTIDE SEQUENCE [LARGE SCALE GENOMIC DNA]</scope>
    <source>
        <strain evidence="5">JCM 18401</strain>
    </source>
</reference>
<dbReference type="PANTHER" id="PTHR46470">
    <property type="entry name" value="N-ACYLNEURAMINATE-9-PHOSPHATASE"/>
    <property type="match status" value="1"/>
</dbReference>
<dbReference type="NCBIfam" id="TIGR01549">
    <property type="entry name" value="HAD-SF-IA-v1"/>
    <property type="match status" value="1"/>
</dbReference>
<protein>
    <submittedName>
        <fullName evidence="4">5-amino-6-(5-phospho-D-ribitylamino)uracil phosphatase YigB</fullName>
    </submittedName>
</protein>
<comment type="caution">
    <text evidence="4">The sequence shown here is derived from an EMBL/GenBank/DDBJ whole genome shotgun (WGS) entry which is preliminary data.</text>
</comment>
<dbReference type="InterPro" id="IPR051400">
    <property type="entry name" value="HAD-like_hydrolase"/>
</dbReference>